<comment type="caution">
    <text evidence="1">The sequence shown here is derived from an EMBL/GenBank/DDBJ whole genome shotgun (WGS) entry which is preliminary data.</text>
</comment>
<evidence type="ECO:0000313" key="1">
    <source>
        <dbReference type="EMBL" id="EOR93288.1"/>
    </source>
</evidence>
<dbReference type="Proteomes" id="UP000014174">
    <property type="component" value="Unassembled WGS sequence"/>
</dbReference>
<organism evidence="1 2">
    <name type="scientific">Arcticibacter svalbardensis MN12-7</name>
    <dbReference type="NCBI Taxonomy" id="1150600"/>
    <lineage>
        <taxon>Bacteria</taxon>
        <taxon>Pseudomonadati</taxon>
        <taxon>Bacteroidota</taxon>
        <taxon>Sphingobacteriia</taxon>
        <taxon>Sphingobacteriales</taxon>
        <taxon>Sphingobacteriaceae</taxon>
        <taxon>Arcticibacter</taxon>
    </lineage>
</organism>
<reference evidence="1 2" key="1">
    <citation type="journal article" date="2013" name="Genome Announc.">
        <title>Draft Genome Sequence of Arcticibacter svalbardensis Strain MN12-7T, a Member of the Family Sphingobacteriaceae Isolated from an Arctic Soil Sample.</title>
        <authorList>
            <person name="Shivaji S."/>
            <person name="Ara S."/>
            <person name="Prasad S."/>
            <person name="Manasa B.P."/>
            <person name="Begum Z."/>
            <person name="Singh A."/>
            <person name="Kumar Pinnaka A."/>
        </authorList>
    </citation>
    <scope>NUCLEOTIDE SEQUENCE [LARGE SCALE GENOMIC DNA]</scope>
    <source>
        <strain evidence="1 2">MN12-7</strain>
    </source>
</reference>
<gene>
    <name evidence="1" type="ORF">ADIARSV_3553</name>
</gene>
<dbReference type="AlphaFoldDB" id="R9GNJ3"/>
<accession>R9GNJ3</accession>
<protein>
    <submittedName>
        <fullName evidence="1">Uncharacterized protein</fullName>
    </submittedName>
</protein>
<keyword evidence="2" id="KW-1185">Reference proteome</keyword>
<sequence>MPSVIKWIKQQKDANTFPFQFFKPSTFICQPNDKGLQDRSHQPIK</sequence>
<dbReference type="EMBL" id="AQPN01000120">
    <property type="protein sequence ID" value="EOR93288.1"/>
    <property type="molecule type" value="Genomic_DNA"/>
</dbReference>
<name>R9GNJ3_9SPHI</name>
<evidence type="ECO:0000313" key="2">
    <source>
        <dbReference type="Proteomes" id="UP000014174"/>
    </source>
</evidence>
<proteinExistence type="predicted"/>